<accession>A0AA42BSN7</accession>
<protein>
    <submittedName>
        <fullName evidence="1">DUF3911 family protein</fullName>
    </submittedName>
</protein>
<dbReference type="Proteomes" id="UP001156102">
    <property type="component" value="Unassembled WGS sequence"/>
</dbReference>
<dbReference type="RefSeq" id="WP_254758562.1">
    <property type="nucleotide sequence ID" value="NZ_JANCLT010000004.1"/>
</dbReference>
<proteinExistence type="predicted"/>
<evidence type="ECO:0000313" key="1">
    <source>
        <dbReference type="EMBL" id="MCP8968638.1"/>
    </source>
</evidence>
<evidence type="ECO:0000313" key="2">
    <source>
        <dbReference type="Proteomes" id="UP001156102"/>
    </source>
</evidence>
<organism evidence="1 2">
    <name type="scientific">Ectobacillus ponti</name>
    <dbReference type="NCBI Taxonomy" id="2961894"/>
    <lineage>
        <taxon>Bacteria</taxon>
        <taxon>Bacillati</taxon>
        <taxon>Bacillota</taxon>
        <taxon>Bacilli</taxon>
        <taxon>Bacillales</taxon>
        <taxon>Bacillaceae</taxon>
        <taxon>Ectobacillus</taxon>
    </lineage>
</organism>
<keyword evidence="2" id="KW-1185">Reference proteome</keyword>
<comment type="caution">
    <text evidence="1">The sequence shown here is derived from an EMBL/GenBank/DDBJ whole genome shotgun (WGS) entry which is preliminary data.</text>
</comment>
<gene>
    <name evidence="1" type="ORF">NK662_08825</name>
</gene>
<dbReference type="AlphaFoldDB" id="A0AA42BSN7"/>
<dbReference type="Pfam" id="PF13050">
    <property type="entry name" value="DUF3911"/>
    <property type="match status" value="1"/>
</dbReference>
<name>A0AA42BSN7_9BACI</name>
<reference evidence="1" key="1">
    <citation type="submission" date="2022-07" db="EMBL/GenBank/DDBJ databases">
        <authorList>
            <person name="Li W.-J."/>
            <person name="Deng Q.-Q."/>
        </authorList>
    </citation>
    <scope>NUCLEOTIDE SEQUENCE</scope>
    <source>
        <strain evidence="1">SYSU M60031</strain>
    </source>
</reference>
<sequence length="74" mass="8452">MASLQVKGTKQEVLELLQLFQSLEANGLCTVELELVGEQAKPEAQRPERQTFEYVQEDQSRDFICQMLTAAYND</sequence>
<dbReference type="InterPro" id="IPR025022">
    <property type="entry name" value="DUF3911"/>
</dbReference>
<dbReference type="EMBL" id="JANCLT010000004">
    <property type="protein sequence ID" value="MCP8968638.1"/>
    <property type="molecule type" value="Genomic_DNA"/>
</dbReference>